<proteinExistence type="predicted"/>
<dbReference type="PANTHER" id="PTHR43046:SF2">
    <property type="entry name" value="8-OXO-DGTP DIPHOSPHATASE-RELATED"/>
    <property type="match status" value="1"/>
</dbReference>
<comment type="cofactor">
    <cofactor evidence="1">
        <name>Mg(2+)</name>
        <dbReference type="ChEBI" id="CHEBI:18420"/>
    </cofactor>
</comment>
<evidence type="ECO:0000313" key="5">
    <source>
        <dbReference type="Proteomes" id="UP001434337"/>
    </source>
</evidence>
<keyword evidence="5" id="KW-1185">Reference proteome</keyword>
<dbReference type="Proteomes" id="UP001434337">
    <property type="component" value="Chromosome"/>
</dbReference>
<protein>
    <submittedName>
        <fullName evidence="4">NUDIX domain-containing protein</fullName>
    </submittedName>
</protein>
<dbReference type="InterPro" id="IPR000086">
    <property type="entry name" value="NUDIX_hydrolase_dom"/>
</dbReference>
<keyword evidence="2" id="KW-0378">Hydrolase</keyword>
<evidence type="ECO:0000256" key="1">
    <source>
        <dbReference type="ARBA" id="ARBA00001946"/>
    </source>
</evidence>
<dbReference type="PRINTS" id="PR00502">
    <property type="entry name" value="NUDIXFAMILY"/>
</dbReference>
<sequence>MHIFVVSCTLVNPSGELLVVRKRGTSVFMLPGGKVEAGETHLAATLREVREEVGLDLEADAVALLGTWSAPAANEPGWTITSDVFTAPLPGEPRACAEIDEIAWVSLDADPGAGVPLAPLLTQHVLAALGRRTGPRDTLTWGSNSASGGGV</sequence>
<evidence type="ECO:0000259" key="3">
    <source>
        <dbReference type="PROSITE" id="PS51462"/>
    </source>
</evidence>
<dbReference type="SUPFAM" id="SSF55811">
    <property type="entry name" value="Nudix"/>
    <property type="match status" value="1"/>
</dbReference>
<dbReference type="RefSeq" id="WP_232549115.1">
    <property type="nucleotide sequence ID" value="NZ_CP115965.1"/>
</dbReference>
<dbReference type="CDD" id="cd04690">
    <property type="entry name" value="NUDIX_Hydrolase"/>
    <property type="match status" value="1"/>
</dbReference>
<dbReference type="EMBL" id="CP115965">
    <property type="protein sequence ID" value="WZW99040.1"/>
    <property type="molecule type" value="Genomic_DNA"/>
</dbReference>
<dbReference type="PANTHER" id="PTHR43046">
    <property type="entry name" value="GDP-MANNOSE MANNOSYL HYDROLASE"/>
    <property type="match status" value="1"/>
</dbReference>
<organism evidence="4 5">
    <name type="scientific">Propioniciclava soli</name>
    <dbReference type="NCBI Taxonomy" id="2775081"/>
    <lineage>
        <taxon>Bacteria</taxon>
        <taxon>Bacillati</taxon>
        <taxon>Actinomycetota</taxon>
        <taxon>Actinomycetes</taxon>
        <taxon>Propionibacteriales</taxon>
        <taxon>Propionibacteriaceae</taxon>
        <taxon>Propioniciclava</taxon>
    </lineage>
</organism>
<dbReference type="PROSITE" id="PS51462">
    <property type="entry name" value="NUDIX"/>
    <property type="match status" value="1"/>
</dbReference>
<evidence type="ECO:0000256" key="2">
    <source>
        <dbReference type="ARBA" id="ARBA00022801"/>
    </source>
</evidence>
<evidence type="ECO:0000313" key="4">
    <source>
        <dbReference type="EMBL" id="WZW99040.1"/>
    </source>
</evidence>
<accession>A0ABZ3C8C7</accession>
<reference evidence="4 5" key="1">
    <citation type="journal article" date="2023" name="Environ Microbiome">
        <title>A coral-associated actinobacterium mitigates coral bleaching under heat stress.</title>
        <authorList>
            <person name="Li J."/>
            <person name="Zou Y."/>
            <person name="Li Q."/>
            <person name="Zhang J."/>
            <person name="Bourne D.G."/>
            <person name="Lyu Y."/>
            <person name="Liu C."/>
            <person name="Zhang S."/>
        </authorList>
    </citation>
    <scope>NUCLEOTIDE SEQUENCE [LARGE SCALE GENOMIC DNA]</scope>
    <source>
        <strain evidence="4 5">SCSIO 13291</strain>
    </source>
</reference>
<dbReference type="InterPro" id="IPR020476">
    <property type="entry name" value="Nudix_hydrolase"/>
</dbReference>
<dbReference type="Gene3D" id="3.90.79.10">
    <property type="entry name" value="Nucleoside Triphosphate Pyrophosphohydrolase"/>
    <property type="match status" value="1"/>
</dbReference>
<name>A0ABZ3C8C7_9ACTN</name>
<feature type="domain" description="Nudix hydrolase" evidence="3">
    <location>
        <begin position="1"/>
        <end position="127"/>
    </location>
</feature>
<dbReference type="InterPro" id="IPR015797">
    <property type="entry name" value="NUDIX_hydrolase-like_dom_sf"/>
</dbReference>
<gene>
    <name evidence="4" type="ORF">PCC79_02175</name>
</gene>
<dbReference type="Pfam" id="PF00293">
    <property type="entry name" value="NUDIX"/>
    <property type="match status" value="1"/>
</dbReference>